<dbReference type="Pfam" id="PF01184">
    <property type="entry name" value="Gpr1_Fun34_YaaH"/>
    <property type="match status" value="1"/>
</dbReference>
<dbReference type="InterPro" id="IPR047622">
    <property type="entry name" value="GPR1_FUN34_YAAH"/>
</dbReference>
<feature type="region of interest" description="Disordered" evidence="6">
    <location>
        <begin position="1"/>
        <end position="41"/>
    </location>
</feature>
<feature type="transmembrane region" description="Helical" evidence="7">
    <location>
        <begin position="280"/>
        <end position="301"/>
    </location>
</feature>
<proteinExistence type="inferred from homology"/>
<keyword evidence="3 7" id="KW-0812">Transmembrane</keyword>
<accession>A0ABR4NYP1</accession>
<evidence type="ECO:0000256" key="7">
    <source>
        <dbReference type="SAM" id="Phobius"/>
    </source>
</evidence>
<evidence type="ECO:0000256" key="1">
    <source>
        <dbReference type="ARBA" id="ARBA00004141"/>
    </source>
</evidence>
<dbReference type="NCBIfam" id="NF038013">
    <property type="entry name" value="AceTr_1"/>
    <property type="match status" value="1"/>
</dbReference>
<keyword evidence="4 7" id="KW-1133">Transmembrane helix</keyword>
<feature type="compositionally biased region" description="Low complexity" evidence="6">
    <location>
        <begin position="1"/>
        <end position="12"/>
    </location>
</feature>
<dbReference type="PANTHER" id="PTHR31123:SF1">
    <property type="entry name" value="ACCUMULATION OF DYADS PROTEIN 2-RELATED"/>
    <property type="match status" value="1"/>
</dbReference>
<keyword evidence="5 7" id="KW-0472">Membrane</keyword>
<evidence type="ECO:0000256" key="4">
    <source>
        <dbReference type="ARBA" id="ARBA00022989"/>
    </source>
</evidence>
<dbReference type="InterPro" id="IPR051633">
    <property type="entry name" value="AceTr"/>
</dbReference>
<name>A0ABR4NYP1_9SACH</name>
<feature type="compositionally biased region" description="Basic and acidic residues" evidence="6">
    <location>
        <begin position="26"/>
        <end position="38"/>
    </location>
</feature>
<dbReference type="PROSITE" id="PS01114">
    <property type="entry name" value="GPR1_FUN34_YAAH"/>
    <property type="match status" value="1"/>
</dbReference>
<feature type="transmembrane region" description="Helical" evidence="7">
    <location>
        <begin position="253"/>
        <end position="273"/>
    </location>
</feature>
<feature type="transmembrane region" description="Helical" evidence="7">
    <location>
        <begin position="190"/>
        <end position="212"/>
    </location>
</feature>
<dbReference type="InterPro" id="IPR000791">
    <property type="entry name" value="Gpr1/Fun34/SatP-like"/>
</dbReference>
<evidence type="ECO:0000256" key="2">
    <source>
        <dbReference type="ARBA" id="ARBA00005587"/>
    </source>
</evidence>
<evidence type="ECO:0000313" key="8">
    <source>
        <dbReference type="EMBL" id="KAL3234298.1"/>
    </source>
</evidence>
<organism evidence="8 9">
    <name type="scientific">Nakaseomyces bracarensis</name>
    <dbReference type="NCBI Taxonomy" id="273131"/>
    <lineage>
        <taxon>Eukaryota</taxon>
        <taxon>Fungi</taxon>
        <taxon>Dikarya</taxon>
        <taxon>Ascomycota</taxon>
        <taxon>Saccharomycotina</taxon>
        <taxon>Saccharomycetes</taxon>
        <taxon>Saccharomycetales</taxon>
        <taxon>Saccharomycetaceae</taxon>
        <taxon>Nakaseomyces</taxon>
    </lineage>
</organism>
<feature type="transmembrane region" description="Helical" evidence="7">
    <location>
        <begin position="219"/>
        <end position="241"/>
    </location>
</feature>
<dbReference type="EMBL" id="JBEVYD010000003">
    <property type="protein sequence ID" value="KAL3234298.1"/>
    <property type="molecule type" value="Genomic_DNA"/>
</dbReference>
<comment type="caution">
    <text evidence="8">The sequence shown here is derived from an EMBL/GenBank/DDBJ whole genome shotgun (WGS) entry which is preliminary data.</text>
</comment>
<dbReference type="Proteomes" id="UP001623330">
    <property type="component" value="Unassembled WGS sequence"/>
</dbReference>
<gene>
    <name evidence="8" type="ORF">RNJ44_03060</name>
</gene>
<comment type="similarity">
    <text evidence="2">Belongs to the acetate uptake transporter (AceTr) (TC 2.A.96) family.</text>
</comment>
<dbReference type="PANTHER" id="PTHR31123">
    <property type="entry name" value="ACCUMULATION OF DYADS PROTEIN 2-RELATED"/>
    <property type="match status" value="1"/>
</dbReference>
<sequence length="353" mass="37896">MSSIQSSISESSGTDVPEDTNPKLLVRRDDEEEKDYRRRSSVMTSATGTTISAVISNGICASCGHNYGTNGCTHVSTHNYVPHGADLSHSRSVYSNNAQPYDADDVESNGSLGRIYTTSDNEKYVFIGRQKFLVNDLYDAFGGTLNPGLAPPSAHRFGNPAPLGLSGFALTTFVLSMFNAKAQGITIPNVVVGVAAFYGGLVQLIAGIWELALENTFGALALCSYGGFWMSFAAIYIPWFGILEAYEGHDSELGNALGFYLLGWSIFTFGLTLCTMKSTLAFFSLFFLLAVTFLLLSIGAYTGKEGVTRAGGVLGVVVAFIAWYNAYAGVATKRNSYLIIKGISLPTNEKVIL</sequence>
<protein>
    <submittedName>
        <fullName evidence="8">Uncharacterized protein</fullName>
    </submittedName>
</protein>
<reference evidence="8 9" key="1">
    <citation type="submission" date="2024-05" db="EMBL/GenBank/DDBJ databases">
        <title>Long read based assembly of the Candida bracarensis genome reveals expanded adhesin content.</title>
        <authorList>
            <person name="Marcet-Houben M."/>
            <person name="Ksiezopolska E."/>
            <person name="Gabaldon T."/>
        </authorList>
    </citation>
    <scope>NUCLEOTIDE SEQUENCE [LARGE SCALE GENOMIC DNA]</scope>
    <source>
        <strain evidence="8 9">CBM6</strain>
    </source>
</reference>
<evidence type="ECO:0000256" key="6">
    <source>
        <dbReference type="SAM" id="MobiDB-lite"/>
    </source>
</evidence>
<comment type="subcellular location">
    <subcellularLocation>
        <location evidence="1">Membrane</location>
        <topology evidence="1">Multi-pass membrane protein</topology>
    </subcellularLocation>
</comment>
<feature type="transmembrane region" description="Helical" evidence="7">
    <location>
        <begin position="307"/>
        <end position="327"/>
    </location>
</feature>
<evidence type="ECO:0000256" key="3">
    <source>
        <dbReference type="ARBA" id="ARBA00022692"/>
    </source>
</evidence>
<evidence type="ECO:0000313" key="9">
    <source>
        <dbReference type="Proteomes" id="UP001623330"/>
    </source>
</evidence>
<keyword evidence="9" id="KW-1185">Reference proteome</keyword>
<evidence type="ECO:0000256" key="5">
    <source>
        <dbReference type="ARBA" id="ARBA00023136"/>
    </source>
</evidence>